<reference evidence="6" key="1">
    <citation type="journal article" date="2021" name="PeerJ">
        <title>Extensive microbial diversity within the chicken gut microbiome revealed by metagenomics and culture.</title>
        <authorList>
            <person name="Gilroy R."/>
            <person name="Ravi A."/>
            <person name="Getino M."/>
            <person name="Pursley I."/>
            <person name="Horton D.L."/>
            <person name="Alikhan N.F."/>
            <person name="Baker D."/>
            <person name="Gharbi K."/>
            <person name="Hall N."/>
            <person name="Watson M."/>
            <person name="Adriaenssens E.M."/>
            <person name="Foster-Nyarko E."/>
            <person name="Jarju S."/>
            <person name="Secka A."/>
            <person name="Antonio M."/>
            <person name="Oren A."/>
            <person name="Chaudhuri R.R."/>
            <person name="La Ragione R."/>
            <person name="Hildebrand F."/>
            <person name="Pallen M.J."/>
        </authorList>
    </citation>
    <scope>NUCLEOTIDE SEQUENCE</scope>
    <source>
        <strain evidence="6">ChiSjej1B19-8411</strain>
    </source>
</reference>
<sequence>MPEIAGKIRSGKAEIRPFLKSSCRNGKEAWELLELASYDVAVLDIMMPEMDGVENRVEGLDSGANDYLVKPFHLEKFRLNCLPRNFLFWNIYFE</sequence>
<dbReference type="PANTHER" id="PTHR48111:SF1">
    <property type="entry name" value="TWO-COMPONENT RESPONSE REGULATOR ORR33"/>
    <property type="match status" value="1"/>
</dbReference>
<evidence type="ECO:0000256" key="2">
    <source>
        <dbReference type="ARBA" id="ARBA00023012"/>
    </source>
</evidence>
<dbReference type="Proteomes" id="UP000886817">
    <property type="component" value="Unassembled WGS sequence"/>
</dbReference>
<dbReference type="AlphaFoldDB" id="A0A9D1WIZ9"/>
<reference evidence="6" key="2">
    <citation type="submission" date="2021-04" db="EMBL/GenBank/DDBJ databases">
        <authorList>
            <person name="Gilroy R."/>
        </authorList>
    </citation>
    <scope>NUCLEOTIDE SEQUENCE</scope>
    <source>
        <strain evidence="6">ChiSjej1B19-8411</strain>
    </source>
</reference>
<dbReference type="GO" id="GO:0005829">
    <property type="term" value="C:cytosol"/>
    <property type="evidence" value="ECO:0007669"/>
    <property type="project" value="TreeGrafter"/>
</dbReference>
<dbReference type="PANTHER" id="PTHR48111">
    <property type="entry name" value="REGULATOR OF RPOS"/>
    <property type="match status" value="1"/>
</dbReference>
<dbReference type="GO" id="GO:0000976">
    <property type="term" value="F:transcription cis-regulatory region binding"/>
    <property type="evidence" value="ECO:0007669"/>
    <property type="project" value="TreeGrafter"/>
</dbReference>
<evidence type="ECO:0000256" key="3">
    <source>
        <dbReference type="ARBA" id="ARBA00023015"/>
    </source>
</evidence>
<dbReference type="SUPFAM" id="SSF52172">
    <property type="entry name" value="CheY-like"/>
    <property type="match status" value="1"/>
</dbReference>
<evidence type="ECO:0000256" key="1">
    <source>
        <dbReference type="ARBA" id="ARBA00022553"/>
    </source>
</evidence>
<dbReference type="GO" id="GO:0006355">
    <property type="term" value="P:regulation of DNA-templated transcription"/>
    <property type="evidence" value="ECO:0007669"/>
    <property type="project" value="TreeGrafter"/>
</dbReference>
<keyword evidence="5" id="KW-0804">Transcription</keyword>
<dbReference type="Gene3D" id="6.10.250.690">
    <property type="match status" value="1"/>
</dbReference>
<comment type="caution">
    <text evidence="6">The sequence shown here is derived from an EMBL/GenBank/DDBJ whole genome shotgun (WGS) entry which is preliminary data.</text>
</comment>
<evidence type="ECO:0000313" key="7">
    <source>
        <dbReference type="Proteomes" id="UP000886817"/>
    </source>
</evidence>
<dbReference type="GO" id="GO:0000156">
    <property type="term" value="F:phosphorelay response regulator activity"/>
    <property type="evidence" value="ECO:0007669"/>
    <property type="project" value="TreeGrafter"/>
</dbReference>
<name>A0A9D1WIZ9_9FIRM</name>
<keyword evidence="3" id="KW-0805">Transcription regulation</keyword>
<evidence type="ECO:0000256" key="5">
    <source>
        <dbReference type="ARBA" id="ARBA00023163"/>
    </source>
</evidence>
<keyword evidence="1" id="KW-0597">Phosphoprotein</keyword>
<proteinExistence type="predicted"/>
<keyword evidence="4" id="KW-0238">DNA-binding</keyword>
<gene>
    <name evidence="6" type="ORF">IAA45_08940</name>
</gene>
<protein>
    <recommendedName>
        <fullName evidence="8">Stage 0 sporulation protein A homolog</fullName>
    </recommendedName>
</protein>
<evidence type="ECO:0008006" key="8">
    <source>
        <dbReference type="Google" id="ProtNLM"/>
    </source>
</evidence>
<dbReference type="Gene3D" id="3.40.50.2300">
    <property type="match status" value="1"/>
</dbReference>
<evidence type="ECO:0000313" key="6">
    <source>
        <dbReference type="EMBL" id="HIX59824.1"/>
    </source>
</evidence>
<dbReference type="InterPro" id="IPR039420">
    <property type="entry name" value="WalR-like"/>
</dbReference>
<keyword evidence="2" id="KW-0902">Two-component regulatory system</keyword>
<dbReference type="GO" id="GO:0032993">
    <property type="term" value="C:protein-DNA complex"/>
    <property type="evidence" value="ECO:0007669"/>
    <property type="project" value="TreeGrafter"/>
</dbReference>
<dbReference type="EMBL" id="DXEX01000191">
    <property type="protein sequence ID" value="HIX59824.1"/>
    <property type="molecule type" value="Genomic_DNA"/>
</dbReference>
<evidence type="ECO:0000256" key="4">
    <source>
        <dbReference type="ARBA" id="ARBA00023125"/>
    </source>
</evidence>
<accession>A0A9D1WIZ9</accession>
<organism evidence="6 7">
    <name type="scientific">Candidatus Blautia gallistercoris</name>
    <dbReference type="NCBI Taxonomy" id="2838490"/>
    <lineage>
        <taxon>Bacteria</taxon>
        <taxon>Bacillati</taxon>
        <taxon>Bacillota</taxon>
        <taxon>Clostridia</taxon>
        <taxon>Lachnospirales</taxon>
        <taxon>Lachnospiraceae</taxon>
        <taxon>Blautia</taxon>
    </lineage>
</organism>
<dbReference type="InterPro" id="IPR011006">
    <property type="entry name" value="CheY-like_superfamily"/>
</dbReference>